<evidence type="ECO:0000313" key="1">
    <source>
        <dbReference type="EMBL" id="KAG8570004.1"/>
    </source>
</evidence>
<gene>
    <name evidence="1" type="ORF">GDO81_014638</name>
</gene>
<sequence length="83" mass="9799">MIIEYCIEEDPMMSRICNIIRLDTFNNVDIYGVTKHSDHCPIRNRLHVVIDLQLYHIVCITTILHNNIPTLVYFQPQLPDQSF</sequence>
<name>A0AAV7BBQ4_ENGPU</name>
<organism evidence="1 2">
    <name type="scientific">Engystomops pustulosus</name>
    <name type="common">Tungara frog</name>
    <name type="synonym">Physalaemus pustulosus</name>
    <dbReference type="NCBI Taxonomy" id="76066"/>
    <lineage>
        <taxon>Eukaryota</taxon>
        <taxon>Metazoa</taxon>
        <taxon>Chordata</taxon>
        <taxon>Craniata</taxon>
        <taxon>Vertebrata</taxon>
        <taxon>Euteleostomi</taxon>
        <taxon>Amphibia</taxon>
        <taxon>Batrachia</taxon>
        <taxon>Anura</taxon>
        <taxon>Neobatrachia</taxon>
        <taxon>Hyloidea</taxon>
        <taxon>Leptodactylidae</taxon>
        <taxon>Leiuperinae</taxon>
        <taxon>Engystomops</taxon>
    </lineage>
</organism>
<reference evidence="1" key="1">
    <citation type="thesis" date="2020" institute="ProQuest LLC" country="789 East Eisenhower Parkway, Ann Arbor, MI, USA">
        <title>Comparative Genomics and Chromosome Evolution.</title>
        <authorList>
            <person name="Mudd A.B."/>
        </authorList>
    </citation>
    <scope>NUCLEOTIDE SEQUENCE</scope>
    <source>
        <strain evidence="1">237g6f4</strain>
        <tissue evidence="1">Blood</tissue>
    </source>
</reference>
<evidence type="ECO:0000313" key="2">
    <source>
        <dbReference type="Proteomes" id="UP000824782"/>
    </source>
</evidence>
<comment type="caution">
    <text evidence="1">The sequence shown here is derived from an EMBL/GenBank/DDBJ whole genome shotgun (WGS) entry which is preliminary data.</text>
</comment>
<proteinExistence type="predicted"/>
<keyword evidence="2" id="KW-1185">Reference proteome</keyword>
<accession>A0AAV7BBQ4</accession>
<protein>
    <submittedName>
        <fullName evidence="1">Uncharacterized protein</fullName>
    </submittedName>
</protein>
<dbReference type="Proteomes" id="UP000824782">
    <property type="component" value="Unassembled WGS sequence"/>
</dbReference>
<dbReference type="AlphaFoldDB" id="A0AAV7BBQ4"/>
<dbReference type="EMBL" id="WNYA01000006">
    <property type="protein sequence ID" value="KAG8570004.1"/>
    <property type="molecule type" value="Genomic_DNA"/>
</dbReference>